<keyword evidence="6" id="KW-1185">Reference proteome</keyword>
<dbReference type="InterPro" id="IPR036278">
    <property type="entry name" value="Sialidase_sf"/>
</dbReference>
<name>A0A1G6Z5P0_9GAMM</name>
<protein>
    <recommendedName>
        <fullName evidence="4">Photosynthesis system II assembly factor Ycf48/Hcf136-like domain-containing protein</fullName>
    </recommendedName>
</protein>
<dbReference type="InterPro" id="IPR015943">
    <property type="entry name" value="WD40/YVTN_repeat-like_dom_sf"/>
</dbReference>
<dbReference type="CDD" id="cd15482">
    <property type="entry name" value="Sialidase_non-viral"/>
    <property type="match status" value="1"/>
</dbReference>
<evidence type="ECO:0000313" key="6">
    <source>
        <dbReference type="Proteomes" id="UP000199603"/>
    </source>
</evidence>
<reference evidence="5 6" key="1">
    <citation type="submission" date="2016-10" db="EMBL/GenBank/DDBJ databases">
        <authorList>
            <person name="de Groot N.N."/>
        </authorList>
    </citation>
    <scope>NUCLEOTIDE SEQUENCE [LARGE SCALE GENOMIC DNA]</scope>
    <source>
        <strain evidence="5 6">DSM 16957</strain>
    </source>
</reference>
<organism evidence="5 6">
    <name type="scientific">Aquimonas voraii</name>
    <dbReference type="NCBI Taxonomy" id="265719"/>
    <lineage>
        <taxon>Bacteria</taxon>
        <taxon>Pseudomonadati</taxon>
        <taxon>Pseudomonadota</taxon>
        <taxon>Gammaproteobacteria</taxon>
        <taxon>Lysobacterales</taxon>
        <taxon>Lysobacteraceae</taxon>
        <taxon>Aquimonas</taxon>
    </lineage>
</organism>
<keyword evidence="2" id="KW-0604">Photosystem II</keyword>
<evidence type="ECO:0000313" key="5">
    <source>
        <dbReference type="EMBL" id="SDD97989.1"/>
    </source>
</evidence>
<dbReference type="RefSeq" id="WP_091244656.1">
    <property type="nucleotide sequence ID" value="NZ_FNAG01000012.1"/>
</dbReference>
<proteinExistence type="predicted"/>
<evidence type="ECO:0000256" key="2">
    <source>
        <dbReference type="ARBA" id="ARBA00023276"/>
    </source>
</evidence>
<dbReference type="Gene3D" id="2.130.10.10">
    <property type="entry name" value="YVTN repeat-like/Quinoprotein amine dehydrogenase"/>
    <property type="match status" value="1"/>
</dbReference>
<dbReference type="EMBL" id="FNAG01000012">
    <property type="protein sequence ID" value="SDD97989.1"/>
    <property type="molecule type" value="Genomic_DNA"/>
</dbReference>
<dbReference type="PANTHER" id="PTHR47199">
    <property type="entry name" value="PHOTOSYSTEM II STABILITY/ASSEMBLY FACTOR HCF136, CHLOROPLASTIC"/>
    <property type="match status" value="1"/>
</dbReference>
<dbReference type="Proteomes" id="UP000199603">
    <property type="component" value="Unassembled WGS sequence"/>
</dbReference>
<evidence type="ECO:0000256" key="1">
    <source>
        <dbReference type="ARBA" id="ARBA00022531"/>
    </source>
</evidence>
<dbReference type="InterPro" id="IPR028203">
    <property type="entry name" value="PSII_CF48-like_dom"/>
</dbReference>
<feature type="chain" id="PRO_5011449295" description="Photosynthesis system II assembly factor Ycf48/Hcf136-like domain-containing protein" evidence="3">
    <location>
        <begin position="22"/>
        <end position="373"/>
    </location>
</feature>
<feature type="signal peptide" evidence="3">
    <location>
        <begin position="1"/>
        <end position="21"/>
    </location>
</feature>
<dbReference type="PANTHER" id="PTHR47199:SF2">
    <property type="entry name" value="PHOTOSYSTEM II STABILITY_ASSEMBLY FACTOR HCF136, CHLOROPLASTIC"/>
    <property type="match status" value="1"/>
</dbReference>
<dbReference type="GO" id="GO:0015979">
    <property type="term" value="P:photosynthesis"/>
    <property type="evidence" value="ECO:0007669"/>
    <property type="project" value="UniProtKB-KW"/>
</dbReference>
<sequence>MNRVLPALIAALCFGLPCAQAQTASPGPTQPLAEMQPLALREALVLDFAEAANRAIAVGERGHIAVSESRSDWRQVEGVPTRATLTAVTAIGERAWAVGHDGTILGSRDGGLTWSVQRVDVWAPLAEDDFDAEFDPTQGAPLLDVIALDADHVIAIGAYSLMLVTRDGGSSWQRVDPNAGARAEAAVADAAPGADAAEVDEDDWTMSEESLVLEDEAEPHLNGIARTPDGTLLVVGERGSAYRSLDGGESWQRMRLPYDGSMFGVLALGPAHLLAYGLRGNVQETFDGGESWLQPDSGSLLSLQGGSVLPDGSVLLVGSNGVVLHRPSGALEFQRSTFVNDRQESPVLSAVLPLSAREFVLAGEKGISRFSMQ</sequence>
<keyword evidence="3" id="KW-0732">Signal</keyword>
<dbReference type="AlphaFoldDB" id="A0A1G6Z5P0"/>
<evidence type="ECO:0000256" key="3">
    <source>
        <dbReference type="SAM" id="SignalP"/>
    </source>
</evidence>
<accession>A0A1G6Z5P0</accession>
<gene>
    <name evidence="5" type="ORF">SAMN04488509_11267</name>
</gene>
<dbReference type="OrthoDB" id="9813892at2"/>
<dbReference type="Pfam" id="PF14870">
    <property type="entry name" value="PSII_BNR"/>
    <property type="match status" value="1"/>
</dbReference>
<evidence type="ECO:0000259" key="4">
    <source>
        <dbReference type="Pfam" id="PF14870"/>
    </source>
</evidence>
<dbReference type="STRING" id="265719.SAMN04488509_11267"/>
<feature type="domain" description="Photosynthesis system II assembly factor Ycf48/Hcf136-like" evidence="4">
    <location>
        <begin position="69"/>
        <end position="249"/>
    </location>
</feature>
<dbReference type="GO" id="GO:0009523">
    <property type="term" value="C:photosystem II"/>
    <property type="evidence" value="ECO:0007669"/>
    <property type="project" value="UniProtKB-KW"/>
</dbReference>
<dbReference type="SUPFAM" id="SSF50939">
    <property type="entry name" value="Sialidases"/>
    <property type="match status" value="1"/>
</dbReference>
<keyword evidence="1" id="KW-0602">Photosynthesis</keyword>